<dbReference type="SUPFAM" id="SSF53850">
    <property type="entry name" value="Periplasmic binding protein-like II"/>
    <property type="match status" value="1"/>
</dbReference>
<dbReference type="EMBL" id="CP035107">
    <property type="protein sequence ID" value="QAR31035.1"/>
    <property type="molecule type" value="Genomic_DNA"/>
</dbReference>
<evidence type="ECO:0000313" key="3">
    <source>
        <dbReference type="Proteomes" id="UP000287701"/>
    </source>
</evidence>
<dbReference type="PANTHER" id="PTHR30290">
    <property type="entry name" value="PERIPLASMIC BINDING COMPONENT OF ABC TRANSPORTER"/>
    <property type="match status" value="1"/>
</dbReference>
<dbReference type="GO" id="GO:1904680">
    <property type="term" value="F:peptide transmembrane transporter activity"/>
    <property type="evidence" value="ECO:0007669"/>
    <property type="project" value="TreeGrafter"/>
</dbReference>
<dbReference type="Gene3D" id="3.40.190.10">
    <property type="entry name" value="Periplasmic binding protein-like II"/>
    <property type="match status" value="1"/>
</dbReference>
<accession>A0A410JSB4</accession>
<dbReference type="Gene3D" id="3.10.105.10">
    <property type="entry name" value="Dipeptide-binding Protein, Domain 3"/>
    <property type="match status" value="1"/>
</dbReference>
<dbReference type="Pfam" id="PF00496">
    <property type="entry name" value="SBP_bac_5"/>
    <property type="match status" value="1"/>
</dbReference>
<dbReference type="Gene3D" id="3.90.76.10">
    <property type="entry name" value="Dipeptide-binding Protein, Domain 1"/>
    <property type="match status" value="1"/>
</dbReference>
<reference evidence="2 3" key="1">
    <citation type="submission" date="2019-01" db="EMBL/GenBank/DDBJ databases">
        <title>Whole Genome of Ornithobacterium rhinotracheale FARPER-174b.</title>
        <authorList>
            <person name="Tataje-Lavanda L.A."/>
            <person name="Montalvan A."/>
            <person name="Montesinos R."/>
            <person name="Zimic M."/>
            <person name="Fernandez-Sanchez M."/>
            <person name="Fernandez-Diaz M."/>
        </authorList>
    </citation>
    <scope>NUCLEOTIDE SEQUENCE [LARGE SCALE GENOMIC DNA]</scope>
    <source>
        <strain evidence="2 3">FARPER-174b</strain>
    </source>
</reference>
<dbReference type="InterPro" id="IPR030678">
    <property type="entry name" value="Peptide/Ni-bd"/>
</dbReference>
<dbReference type="CDD" id="cd00995">
    <property type="entry name" value="PBP2_NikA_DppA_OppA_like"/>
    <property type="match status" value="1"/>
</dbReference>
<dbReference type="InterPro" id="IPR000914">
    <property type="entry name" value="SBP_5_dom"/>
</dbReference>
<evidence type="ECO:0000313" key="2">
    <source>
        <dbReference type="EMBL" id="QAR31035.1"/>
    </source>
</evidence>
<dbReference type="GO" id="GO:0015833">
    <property type="term" value="P:peptide transport"/>
    <property type="evidence" value="ECO:0007669"/>
    <property type="project" value="TreeGrafter"/>
</dbReference>
<feature type="domain" description="Solute-binding protein family 5" evidence="1">
    <location>
        <begin position="76"/>
        <end position="448"/>
    </location>
</feature>
<sequence>MASKINFYTFFVNTIFLVAFFSCNQAPKIDDCKVFRLNRYENVSSLDPAFARSKSNNWMCNLIYTGLVNFDDSLHIVPEIAKKWNISPDGKKYTFTLRNDVYFQPNQVFGKDSTRLVVAEDFVYSFDRLKDPKIGSSGGFVLNNVENYKALNDSVLEINLKQAFPPFLGLLCMKYCSVVPHEIFDAGLDFNNNPVGTGPFQFQLWEDNVKLVLKKNPLFYLKDEKGKKLPYLDFVSVKFLPEKHSEFLQLVQGKVDMLASLDPSYKDELLTPKGELQEKYKSSLEMIKAPYLNTEYLCFYLDGNEFLAPELRKAINSAIDKDKMIMYLRNNIGFPANGGFIPQGLPGHSAKIGEGYNPQKSRALIADYKAKNKSLPSLKLVTTQEYADVCEFVQSELNKVGFPIQVNVVDPATLRDGKANGKFPFFRANWGADYPDAENFLALFYSKNLAPSGPNYSHFKNQKFDAFYEQAINTNDENERAKLYQKMDEILMQEMPVIPTFYDQSTTFLRKNVHGFTTSPINMLDLTRVWKD</sequence>
<evidence type="ECO:0000259" key="1">
    <source>
        <dbReference type="Pfam" id="PF00496"/>
    </source>
</evidence>
<dbReference type="AlphaFoldDB" id="A0A410JSB4"/>
<dbReference type="PROSITE" id="PS51257">
    <property type="entry name" value="PROKAR_LIPOPROTEIN"/>
    <property type="match status" value="1"/>
</dbReference>
<dbReference type="Proteomes" id="UP000287701">
    <property type="component" value="Chromosome"/>
</dbReference>
<protein>
    <submittedName>
        <fullName evidence="2">ABC transporter substrate-binding protein</fullName>
    </submittedName>
</protein>
<dbReference type="GO" id="GO:0030288">
    <property type="term" value="C:outer membrane-bounded periplasmic space"/>
    <property type="evidence" value="ECO:0007669"/>
    <property type="project" value="UniProtKB-ARBA"/>
</dbReference>
<organism evidence="2 3">
    <name type="scientific">Ornithobacterium rhinotracheale</name>
    <dbReference type="NCBI Taxonomy" id="28251"/>
    <lineage>
        <taxon>Bacteria</taxon>
        <taxon>Pseudomonadati</taxon>
        <taxon>Bacteroidota</taxon>
        <taxon>Flavobacteriia</taxon>
        <taxon>Flavobacteriales</taxon>
        <taxon>Weeksellaceae</taxon>
        <taxon>Ornithobacterium</taxon>
    </lineage>
</organism>
<gene>
    <name evidence="2" type="ORF">EQP59_06660</name>
</gene>
<dbReference type="InterPro" id="IPR039424">
    <property type="entry name" value="SBP_5"/>
</dbReference>
<dbReference type="PIRSF" id="PIRSF002741">
    <property type="entry name" value="MppA"/>
    <property type="match status" value="1"/>
</dbReference>
<dbReference type="GO" id="GO:0043190">
    <property type="term" value="C:ATP-binding cassette (ABC) transporter complex"/>
    <property type="evidence" value="ECO:0007669"/>
    <property type="project" value="InterPro"/>
</dbReference>
<proteinExistence type="predicted"/>
<dbReference type="OrthoDB" id="9772924at2"/>
<name>A0A410JSB4_ORNRH</name>